<sequence>WPTAAIEAQVVASRSLAVRQVLDIGPESGFDAARLADCHCHLLDRSPDPNYRGLAGEIAHPGWATAVLATIHQVVSHQGSVAMALYSSSSGGSTESYVDVFAGTDHPYLTTVFDSPSLSDPANNPHRSWGAGFAQATIADAFGFSWVSDVAVTERNDSGSARTVTITGIRSGRPATSLVNAVEMRLALSLRSTTFDITIVSPFDDVPTDHVFAGEVVGLNALGITSGCTMVDFCPDRPVTRGEMAAFLVRAL</sequence>
<protein>
    <recommendedName>
        <fullName evidence="1">SLH domain-containing protein</fullName>
    </recommendedName>
</protein>
<dbReference type="AlphaFoldDB" id="A0A383ADG3"/>
<proteinExistence type="predicted"/>
<evidence type="ECO:0000259" key="1">
    <source>
        <dbReference type="PROSITE" id="PS51272"/>
    </source>
</evidence>
<evidence type="ECO:0000313" key="2">
    <source>
        <dbReference type="EMBL" id="SVE05215.1"/>
    </source>
</evidence>
<feature type="non-terminal residue" evidence="2">
    <location>
        <position position="1"/>
    </location>
</feature>
<dbReference type="PROSITE" id="PS51272">
    <property type="entry name" value="SLH"/>
    <property type="match status" value="1"/>
</dbReference>
<name>A0A383ADG3_9ZZZZ</name>
<feature type="non-terminal residue" evidence="2">
    <location>
        <position position="252"/>
    </location>
</feature>
<reference evidence="2" key="1">
    <citation type="submission" date="2018-05" db="EMBL/GenBank/DDBJ databases">
        <authorList>
            <person name="Lanie J.A."/>
            <person name="Ng W.-L."/>
            <person name="Kazmierczak K.M."/>
            <person name="Andrzejewski T.M."/>
            <person name="Davidsen T.M."/>
            <person name="Wayne K.J."/>
            <person name="Tettelin H."/>
            <person name="Glass J.I."/>
            <person name="Rusch D."/>
            <person name="Podicherti R."/>
            <person name="Tsui H.-C.T."/>
            <person name="Winkler M.E."/>
        </authorList>
    </citation>
    <scope>NUCLEOTIDE SEQUENCE</scope>
</reference>
<feature type="domain" description="SLH" evidence="1">
    <location>
        <begin position="199"/>
        <end position="252"/>
    </location>
</feature>
<dbReference type="InterPro" id="IPR001119">
    <property type="entry name" value="SLH_dom"/>
</dbReference>
<organism evidence="2">
    <name type="scientific">marine metagenome</name>
    <dbReference type="NCBI Taxonomy" id="408172"/>
    <lineage>
        <taxon>unclassified sequences</taxon>
        <taxon>metagenomes</taxon>
        <taxon>ecological metagenomes</taxon>
    </lineage>
</organism>
<accession>A0A383ADG3</accession>
<gene>
    <name evidence="2" type="ORF">METZ01_LOCUS458069</name>
</gene>
<dbReference type="EMBL" id="UINC01190858">
    <property type="protein sequence ID" value="SVE05215.1"/>
    <property type="molecule type" value="Genomic_DNA"/>
</dbReference>